<feature type="compositionally biased region" description="Basic residues" evidence="1">
    <location>
        <begin position="10"/>
        <end position="23"/>
    </location>
</feature>
<reference evidence="3" key="2">
    <citation type="submission" date="2013-12" db="EMBL/GenBank/DDBJ databases">
        <authorList>
            <person name="Yu Y."/>
            <person name="Lee S."/>
            <person name="de Baynast K."/>
            <person name="Wissotski M."/>
            <person name="Liu L."/>
            <person name="Talag J."/>
            <person name="Goicoechea J."/>
            <person name="Angelova A."/>
            <person name="Jetty R."/>
            <person name="Kudrna D."/>
            <person name="Golser W."/>
            <person name="Rivera L."/>
            <person name="Zhang J."/>
            <person name="Wing R."/>
        </authorList>
    </citation>
    <scope>NUCLEOTIDE SEQUENCE</scope>
</reference>
<name>A0A0D9VWH2_9ORYZ</name>
<keyword evidence="3" id="KW-1185">Reference proteome</keyword>
<dbReference type="Gramene" id="LPERR03G21840.1">
    <property type="protein sequence ID" value="LPERR03G21840.1"/>
    <property type="gene ID" value="LPERR03G21840"/>
</dbReference>
<accession>A0A0D9VWH2</accession>
<evidence type="ECO:0000313" key="2">
    <source>
        <dbReference type="EnsemblPlants" id="LPERR03G21840.1"/>
    </source>
</evidence>
<reference evidence="2" key="3">
    <citation type="submission" date="2015-04" db="UniProtKB">
        <authorList>
            <consortium name="EnsemblPlants"/>
        </authorList>
    </citation>
    <scope>IDENTIFICATION</scope>
</reference>
<feature type="region of interest" description="Disordered" evidence="1">
    <location>
        <begin position="1"/>
        <end position="37"/>
    </location>
</feature>
<organism evidence="2 3">
    <name type="scientific">Leersia perrieri</name>
    <dbReference type="NCBI Taxonomy" id="77586"/>
    <lineage>
        <taxon>Eukaryota</taxon>
        <taxon>Viridiplantae</taxon>
        <taxon>Streptophyta</taxon>
        <taxon>Embryophyta</taxon>
        <taxon>Tracheophyta</taxon>
        <taxon>Spermatophyta</taxon>
        <taxon>Magnoliopsida</taxon>
        <taxon>Liliopsida</taxon>
        <taxon>Poales</taxon>
        <taxon>Poaceae</taxon>
        <taxon>BOP clade</taxon>
        <taxon>Oryzoideae</taxon>
        <taxon>Oryzeae</taxon>
        <taxon>Oryzinae</taxon>
        <taxon>Leersia</taxon>
    </lineage>
</organism>
<evidence type="ECO:0000313" key="3">
    <source>
        <dbReference type="Proteomes" id="UP000032180"/>
    </source>
</evidence>
<dbReference type="Proteomes" id="UP000032180">
    <property type="component" value="Chromosome 3"/>
</dbReference>
<sequence length="92" mass="10159">MRCSQPLQATKKKLAVVTAKKRSPAPINKPSSPPLSITRFSIRTTRRRSGQGTVSVGSCFAEGRCWCYGSQWWSSRPPRKATSPSCIMETSL</sequence>
<reference evidence="2 3" key="1">
    <citation type="submission" date="2012-08" db="EMBL/GenBank/DDBJ databases">
        <title>Oryza genome evolution.</title>
        <authorList>
            <person name="Wing R.A."/>
        </authorList>
    </citation>
    <scope>NUCLEOTIDE SEQUENCE</scope>
</reference>
<dbReference type="EnsemblPlants" id="LPERR03G21840.1">
    <property type="protein sequence ID" value="LPERR03G21840.1"/>
    <property type="gene ID" value="LPERR03G21840"/>
</dbReference>
<evidence type="ECO:0000256" key="1">
    <source>
        <dbReference type="SAM" id="MobiDB-lite"/>
    </source>
</evidence>
<protein>
    <submittedName>
        <fullName evidence="2">Uncharacterized protein</fullName>
    </submittedName>
</protein>
<proteinExistence type="predicted"/>
<dbReference type="HOGENOM" id="CLU_2416475_0_0_1"/>
<dbReference type="AlphaFoldDB" id="A0A0D9VWH2"/>